<reference evidence="1 2" key="1">
    <citation type="submission" date="2021-08" db="EMBL/GenBank/DDBJ databases">
        <title>Comparative Genomics Analysis of the Genus Qipengyuania Reveals Extensive Genetic Diversity and Metabolic Versatility, Including the Description of Fifteen Novel Species.</title>
        <authorList>
            <person name="Liu Y."/>
        </authorList>
    </citation>
    <scope>NUCLEOTIDE SEQUENCE [LARGE SCALE GENOMIC DNA]</scope>
    <source>
        <strain evidence="1 2">1NDH1</strain>
    </source>
</reference>
<organism evidence="1 2">
    <name type="scientific">Qipengyuania gelatinilytica</name>
    <dbReference type="NCBI Taxonomy" id="2867231"/>
    <lineage>
        <taxon>Bacteria</taxon>
        <taxon>Pseudomonadati</taxon>
        <taxon>Pseudomonadota</taxon>
        <taxon>Alphaproteobacteria</taxon>
        <taxon>Sphingomonadales</taxon>
        <taxon>Erythrobacteraceae</taxon>
        <taxon>Qipengyuania</taxon>
    </lineage>
</organism>
<keyword evidence="2" id="KW-1185">Reference proteome</keyword>
<proteinExistence type="predicted"/>
<name>A0ABX9A3B2_9SPHN</name>
<evidence type="ECO:0000313" key="1">
    <source>
        <dbReference type="EMBL" id="QZD95756.1"/>
    </source>
</evidence>
<evidence type="ECO:0000313" key="2">
    <source>
        <dbReference type="Proteomes" id="UP000824321"/>
    </source>
</evidence>
<accession>A0ABX9A3B2</accession>
<protein>
    <submittedName>
        <fullName evidence="1">Uncharacterized protein</fullName>
    </submittedName>
</protein>
<dbReference type="RefSeq" id="WP_221431485.1">
    <property type="nucleotide sequence ID" value="NZ_CP081294.1"/>
</dbReference>
<gene>
    <name evidence="1" type="ORF">K3136_03255</name>
</gene>
<dbReference type="Proteomes" id="UP000824321">
    <property type="component" value="Chromosome"/>
</dbReference>
<sequence length="155" mass="17555">MTPDRFQPLPVAQKRPANEAARRCLRLLGMLHELHKVGYQRLRADMGMSPSGIHWRCKIFVADRHDIEPACYTSADQTNYYRWTDADHDTARQMAAKFIDRFPELCEAGAGLDFANAGWLTWMLGKAESGALPVFFADYPIEIDPHDRPPPPAAD</sequence>
<dbReference type="EMBL" id="CP081294">
    <property type="protein sequence ID" value="QZD95756.1"/>
    <property type="molecule type" value="Genomic_DNA"/>
</dbReference>